<sequence>MSDQLVTKFKIVLDDNDEALDRWLEELAHQGLHLQRVDCLRSRWVFKRGEPAEMTYRLDFRVWKASADYLQLFADAGWDHVDSSVGWHVWRTPRNATRTPEIFTDTASQVAKYKRLLWVLIICQSIFYFGLIDQGARAWDTPLLMVRNVVLIAVALFATGRMLLRICKLRSISS</sequence>
<organism evidence="2 3">
    <name type="scientific">Massilia haematophila</name>
    <dbReference type="NCBI Taxonomy" id="457923"/>
    <lineage>
        <taxon>Bacteria</taxon>
        <taxon>Pseudomonadati</taxon>
        <taxon>Pseudomonadota</taxon>
        <taxon>Betaproteobacteria</taxon>
        <taxon>Burkholderiales</taxon>
        <taxon>Oxalobacteraceae</taxon>
        <taxon>Telluria group</taxon>
        <taxon>Massilia</taxon>
    </lineage>
</organism>
<dbReference type="InterPro" id="IPR021359">
    <property type="entry name" value="DUF2812"/>
</dbReference>
<keyword evidence="1" id="KW-1133">Transmembrane helix</keyword>
<proteinExistence type="predicted"/>
<feature type="transmembrane region" description="Helical" evidence="1">
    <location>
        <begin position="144"/>
        <end position="164"/>
    </location>
</feature>
<keyword evidence="1" id="KW-0812">Transmembrane</keyword>
<reference evidence="3" key="1">
    <citation type="journal article" date="2019" name="Int. J. Syst. Evol. Microbiol.">
        <title>The Global Catalogue of Microorganisms (GCM) 10K type strain sequencing project: providing services to taxonomists for standard genome sequencing and annotation.</title>
        <authorList>
            <consortium name="The Broad Institute Genomics Platform"/>
            <consortium name="The Broad Institute Genome Sequencing Center for Infectious Disease"/>
            <person name="Wu L."/>
            <person name="Ma J."/>
        </authorList>
    </citation>
    <scope>NUCLEOTIDE SEQUENCE [LARGE SCALE GENOMIC DNA]</scope>
    <source>
        <strain evidence="3">CCM 7480</strain>
    </source>
</reference>
<evidence type="ECO:0000313" key="3">
    <source>
        <dbReference type="Proteomes" id="UP001595665"/>
    </source>
</evidence>
<name>A0ABV7PIL7_9BURK</name>
<protein>
    <submittedName>
        <fullName evidence="2">DUF2812 domain-containing protein</fullName>
    </submittedName>
</protein>
<evidence type="ECO:0000313" key="2">
    <source>
        <dbReference type="EMBL" id="MFC3458979.1"/>
    </source>
</evidence>
<dbReference type="EMBL" id="JBHRVV010000001">
    <property type="protein sequence ID" value="MFC3458979.1"/>
    <property type="molecule type" value="Genomic_DNA"/>
</dbReference>
<gene>
    <name evidence="2" type="ORF">ACFOPH_12100</name>
</gene>
<keyword evidence="3" id="KW-1185">Reference proteome</keyword>
<accession>A0ABV7PIL7</accession>
<dbReference type="RefSeq" id="WP_312487918.1">
    <property type="nucleotide sequence ID" value="NZ_JBHRVV010000001.1"/>
</dbReference>
<dbReference type="Proteomes" id="UP001595665">
    <property type="component" value="Unassembled WGS sequence"/>
</dbReference>
<comment type="caution">
    <text evidence="2">The sequence shown here is derived from an EMBL/GenBank/DDBJ whole genome shotgun (WGS) entry which is preliminary data.</text>
</comment>
<keyword evidence="1" id="KW-0472">Membrane</keyword>
<evidence type="ECO:0000256" key="1">
    <source>
        <dbReference type="SAM" id="Phobius"/>
    </source>
</evidence>
<feature type="transmembrane region" description="Helical" evidence="1">
    <location>
        <begin position="116"/>
        <end position="132"/>
    </location>
</feature>
<dbReference type="Pfam" id="PF11193">
    <property type="entry name" value="DUF2812"/>
    <property type="match status" value="1"/>
</dbReference>